<dbReference type="PANTHER" id="PTHR43591:SF24">
    <property type="entry name" value="2-METHOXY-6-POLYPRENYL-1,4-BENZOQUINOL METHYLASE, MITOCHONDRIAL"/>
    <property type="match status" value="1"/>
</dbReference>
<keyword evidence="2" id="KW-0808">Transferase</keyword>
<protein>
    <recommendedName>
        <fullName evidence="6">Methyltransferase domain-containing protein</fullName>
    </recommendedName>
</protein>
<dbReference type="InterPro" id="IPR029063">
    <property type="entry name" value="SAM-dependent_MTases_sf"/>
</dbReference>
<keyword evidence="4" id="KW-1133">Transmembrane helix</keyword>
<organism evidence="5">
    <name type="scientific">marine metagenome</name>
    <dbReference type="NCBI Taxonomy" id="408172"/>
    <lineage>
        <taxon>unclassified sequences</taxon>
        <taxon>metagenomes</taxon>
        <taxon>ecological metagenomes</taxon>
    </lineage>
</organism>
<dbReference type="InterPro" id="IPR004033">
    <property type="entry name" value="UbiE/COQ5_MeTrFase"/>
</dbReference>
<dbReference type="Pfam" id="PF01209">
    <property type="entry name" value="Ubie_methyltran"/>
    <property type="match status" value="1"/>
</dbReference>
<evidence type="ECO:0008006" key="6">
    <source>
        <dbReference type="Google" id="ProtNLM"/>
    </source>
</evidence>
<dbReference type="SUPFAM" id="SSF53335">
    <property type="entry name" value="S-adenosyl-L-methionine-dependent methyltransferases"/>
    <property type="match status" value="1"/>
</dbReference>
<dbReference type="InterPro" id="IPR023576">
    <property type="entry name" value="UbiE/COQ5_MeTrFase_CS"/>
</dbReference>
<dbReference type="NCBIfam" id="TIGR01934">
    <property type="entry name" value="MenG_MenH_UbiE"/>
    <property type="match status" value="1"/>
</dbReference>
<proteinExistence type="inferred from homology"/>
<keyword evidence="1" id="KW-0489">Methyltransferase</keyword>
<evidence type="ECO:0000256" key="2">
    <source>
        <dbReference type="ARBA" id="ARBA00022679"/>
    </source>
</evidence>
<reference evidence="5" key="1">
    <citation type="submission" date="2018-05" db="EMBL/GenBank/DDBJ databases">
        <authorList>
            <person name="Lanie J.A."/>
            <person name="Ng W.-L."/>
            <person name="Kazmierczak K.M."/>
            <person name="Andrzejewski T.M."/>
            <person name="Davidsen T.M."/>
            <person name="Wayne K.J."/>
            <person name="Tettelin H."/>
            <person name="Glass J.I."/>
            <person name="Rusch D."/>
            <person name="Podicherti R."/>
            <person name="Tsui H.-C.T."/>
            <person name="Winkler M.E."/>
        </authorList>
    </citation>
    <scope>NUCLEOTIDE SEQUENCE</scope>
</reference>
<name>A0A382N7F6_9ZZZZ</name>
<dbReference type="HAMAP" id="MF_01813">
    <property type="entry name" value="MenG_UbiE_methyltr"/>
    <property type="match status" value="1"/>
</dbReference>
<dbReference type="PROSITE" id="PS51608">
    <property type="entry name" value="SAM_MT_UBIE"/>
    <property type="match status" value="1"/>
</dbReference>
<dbReference type="Gene3D" id="3.40.50.150">
    <property type="entry name" value="Vaccinia Virus protein VP39"/>
    <property type="match status" value="1"/>
</dbReference>
<sequence length="230" mass="26206">MLKNTRSQNIQLMFNKIAKKYDLMNCIMSLGNHKKWEQEIVESIKLNANKTDKILDIACGTGSLTQEIIKNSSNDQVIGLDFSDAMLKIAKNTVSNLILGDSHYLPFKKNYFDHITIAYGIRNFENITQSLQEVNYVLNNKGTLNIIEIIKPYNNIKSFIFKLGFFIFAPLFGLIFSHNFSAYLYLPKSSNSFLTENKINNLLQKNGFNKITTKKKAFGSVILLNALKSN</sequence>
<feature type="transmembrane region" description="Helical" evidence="4">
    <location>
        <begin position="159"/>
        <end position="186"/>
    </location>
</feature>
<evidence type="ECO:0000313" key="5">
    <source>
        <dbReference type="EMBL" id="SVC55461.1"/>
    </source>
</evidence>
<keyword evidence="4" id="KW-0472">Membrane</keyword>
<evidence type="ECO:0000256" key="4">
    <source>
        <dbReference type="SAM" id="Phobius"/>
    </source>
</evidence>
<evidence type="ECO:0000256" key="3">
    <source>
        <dbReference type="ARBA" id="ARBA00022691"/>
    </source>
</evidence>
<evidence type="ECO:0000256" key="1">
    <source>
        <dbReference type="ARBA" id="ARBA00022603"/>
    </source>
</evidence>
<dbReference type="GO" id="GO:0042181">
    <property type="term" value="P:ketone biosynthetic process"/>
    <property type="evidence" value="ECO:0007669"/>
    <property type="project" value="UniProtKB-ARBA"/>
</dbReference>
<dbReference type="CDD" id="cd02440">
    <property type="entry name" value="AdoMet_MTases"/>
    <property type="match status" value="1"/>
</dbReference>
<dbReference type="PANTHER" id="PTHR43591">
    <property type="entry name" value="METHYLTRANSFERASE"/>
    <property type="match status" value="1"/>
</dbReference>
<dbReference type="EMBL" id="UINC01097609">
    <property type="protein sequence ID" value="SVC55461.1"/>
    <property type="molecule type" value="Genomic_DNA"/>
</dbReference>
<dbReference type="AlphaFoldDB" id="A0A382N7F6"/>
<dbReference type="GO" id="GO:0008168">
    <property type="term" value="F:methyltransferase activity"/>
    <property type="evidence" value="ECO:0007669"/>
    <property type="project" value="UniProtKB-KW"/>
</dbReference>
<keyword evidence="3" id="KW-0949">S-adenosyl-L-methionine</keyword>
<dbReference type="GO" id="GO:0032259">
    <property type="term" value="P:methylation"/>
    <property type="evidence" value="ECO:0007669"/>
    <property type="project" value="UniProtKB-KW"/>
</dbReference>
<dbReference type="PROSITE" id="PS01183">
    <property type="entry name" value="UBIE_1"/>
    <property type="match status" value="1"/>
</dbReference>
<accession>A0A382N7F6</accession>
<keyword evidence="4" id="KW-0812">Transmembrane</keyword>
<gene>
    <name evidence="5" type="ORF">METZ01_LOCUS308315</name>
</gene>